<feature type="region of interest" description="Disordered" evidence="9">
    <location>
        <begin position="270"/>
        <end position="293"/>
    </location>
</feature>
<feature type="compositionally biased region" description="Polar residues" evidence="9">
    <location>
        <begin position="230"/>
        <end position="248"/>
    </location>
</feature>
<dbReference type="PROSITE" id="PS50103">
    <property type="entry name" value="ZF_C3H1"/>
    <property type="match status" value="1"/>
</dbReference>
<feature type="compositionally biased region" description="Basic residues" evidence="9">
    <location>
        <begin position="822"/>
        <end position="843"/>
    </location>
</feature>
<keyword evidence="3 8" id="KW-0862">Zinc</keyword>
<evidence type="ECO:0000259" key="11">
    <source>
        <dbReference type="PROSITE" id="PS50103"/>
    </source>
</evidence>
<feature type="region of interest" description="Disordered" evidence="9">
    <location>
        <begin position="951"/>
        <end position="973"/>
    </location>
</feature>
<evidence type="ECO:0000256" key="7">
    <source>
        <dbReference type="PROSITE-ProRule" id="PRU00176"/>
    </source>
</evidence>
<feature type="compositionally biased region" description="Basic and acidic residues" evidence="9">
    <location>
        <begin position="91"/>
        <end position="114"/>
    </location>
</feature>
<dbReference type="GO" id="GO:0003723">
    <property type="term" value="F:RNA binding"/>
    <property type="evidence" value="ECO:0007669"/>
    <property type="project" value="UniProtKB-UniRule"/>
</dbReference>
<evidence type="ECO:0000313" key="12">
    <source>
        <dbReference type="Ensembl" id="ENSCCRP00020021211.1"/>
    </source>
</evidence>
<feature type="domain" description="C3H1-type" evidence="11">
    <location>
        <begin position="289"/>
        <end position="317"/>
    </location>
</feature>
<dbReference type="InterPro" id="IPR000504">
    <property type="entry name" value="RRM_dom"/>
</dbReference>
<feature type="region of interest" description="Disordered" evidence="9">
    <location>
        <begin position="926"/>
        <end position="945"/>
    </location>
</feature>
<evidence type="ECO:0000256" key="1">
    <source>
        <dbReference type="ARBA" id="ARBA00022723"/>
    </source>
</evidence>
<evidence type="ECO:0000256" key="8">
    <source>
        <dbReference type="PROSITE-ProRule" id="PRU00723"/>
    </source>
</evidence>
<name>A0A8C2DC50_CYPCA</name>
<dbReference type="GO" id="GO:0005634">
    <property type="term" value="C:nucleus"/>
    <property type="evidence" value="ECO:0007669"/>
    <property type="project" value="TreeGrafter"/>
</dbReference>
<feature type="compositionally biased region" description="Basic and acidic residues" evidence="9">
    <location>
        <begin position="213"/>
        <end position="229"/>
    </location>
</feature>
<dbReference type="PANTHER" id="PTHR14398:SF2">
    <property type="entry name" value="RNA-BINDING PROTEIN 26"/>
    <property type="match status" value="1"/>
</dbReference>
<dbReference type="InterPro" id="IPR039511">
    <property type="entry name" value="RBM26-like_RRM2"/>
</dbReference>
<dbReference type="Proteomes" id="UP000694701">
    <property type="component" value="Unplaced"/>
</dbReference>
<evidence type="ECO:0000313" key="13">
    <source>
        <dbReference type="Proteomes" id="UP000694701"/>
    </source>
</evidence>
<dbReference type="GO" id="GO:0008270">
    <property type="term" value="F:zinc ion binding"/>
    <property type="evidence" value="ECO:0007669"/>
    <property type="project" value="UniProtKB-KW"/>
</dbReference>
<dbReference type="Ensembl" id="ENSCCRT00020023304.1">
    <property type="protein sequence ID" value="ENSCCRP00020021211.1"/>
    <property type="gene ID" value="ENSCCRG00020009914.1"/>
</dbReference>
<reference evidence="12" key="1">
    <citation type="submission" date="2025-08" db="UniProtKB">
        <authorList>
            <consortium name="Ensembl"/>
        </authorList>
    </citation>
    <scope>IDENTIFICATION</scope>
</reference>
<feature type="region of interest" description="Disordered" evidence="9">
    <location>
        <begin position="610"/>
        <end position="633"/>
    </location>
</feature>
<dbReference type="InterPro" id="IPR012677">
    <property type="entry name" value="Nucleotide-bd_a/b_plait_sf"/>
</dbReference>
<accession>A0A8C2DC50</accession>
<dbReference type="InterPro" id="IPR035979">
    <property type="entry name" value="RBD_domain_sf"/>
</dbReference>
<keyword evidence="1 8" id="KW-0479">Metal-binding</keyword>
<evidence type="ECO:0000256" key="5">
    <source>
        <dbReference type="ARBA" id="ARBA00023054"/>
    </source>
</evidence>
<dbReference type="Pfam" id="PF01480">
    <property type="entry name" value="PWI"/>
    <property type="match status" value="1"/>
</dbReference>
<dbReference type="PROSITE" id="PS50102">
    <property type="entry name" value="RRM"/>
    <property type="match status" value="1"/>
</dbReference>
<dbReference type="SMART" id="SM00356">
    <property type="entry name" value="ZnF_C3H1"/>
    <property type="match status" value="1"/>
</dbReference>
<keyword evidence="5" id="KW-0175">Coiled coil</keyword>
<dbReference type="Gene3D" id="3.30.70.330">
    <property type="match status" value="1"/>
</dbReference>
<dbReference type="InterPro" id="IPR000571">
    <property type="entry name" value="Znf_CCCH"/>
</dbReference>
<evidence type="ECO:0000256" key="6">
    <source>
        <dbReference type="ARBA" id="ARBA00043866"/>
    </source>
</evidence>
<keyword evidence="2 8" id="KW-0863">Zinc-finger</keyword>
<sequence length="973" mass="109493">MIIENLEALKTWLSKTLEPICDADPSALAKYVVALVKKDKSEKELKALCIDQLDVFLQKETQTFVDKLFEAVNAKSYLPQPEQPTSARTETQQRTEKDESKRDEQPSRDEDREKKFSRRINHSPPSSSRYSRDSRRVDDRKKEDRSRKREYDRNPPRRDSYRERYNRRRERSRSYSRSRSRSWSKDRTRERDRDRERDRTRSRSHSQSRCRKRDSGKPKYEHSRPERQEAVTTDGYTATPLTPGSSSALFPVPTLSSTITVIAPTHHGNNTTESWSEFPQDHTPFGRGGPPRKRCRDYDEKGFCMRGDMCPFDHGSDPVVVEDVNLPSMLPFQPPPLPGVDGPPPPGLPPPHSLLTPPVNLRPPVPPPGTMPPSLPPVAGPPPPLPALQPSGMDAPPNSITSSVPTIVMSGVRPPLSKPPPPLFTSDSFEPEVYNPEAPSMTSRPMYRHRVNAQRPNLIGLTMGEVDLPPREKMSNTNSARIVLESDSRKRGAGLHDGAIPAKKPWFDKPNFNKPNHHGFHRNVPYSSANTKLAIRQIPPELNNISKLNEHFRKFGTRPCRAQRQCSTTASSEYTGTERTRWSRHTPRHIRIQTAQESAVTTLKQSVKDRLGPLPTAHPEPSHDPGGAPQNATKVSVKERLGFSKPAGFGGKVFSSSTGLTKTVYNPAALKAGQKGAPFGTTLIAEDALKRKQEALKLQQDVRKKKQEILEKHIQTQKLLISKLEKNKSMKAEDKAQIMLTLTTLTNSITKLQEEMKGLSSANALRTTLKSKAQAQKELLDTELDLYKKMQAGEDTAELKIKYTRLQLEAAKRGLLTPGRGRGAHGRGRGALRSRGRGIRGRGRGVPTHAVVDHRPRALEISGFTEADRVDLLPHFAQYGEIEDCQMEDSSLSAIITYKTRAEAEQAAVHGVRLNNQELRLAWHKPTASLNTTNPDEVEPEDEEFPEDFLVDDSLLQDDDEEEEDNESRSWRR</sequence>
<feature type="compositionally biased region" description="Basic and acidic residues" evidence="9">
    <location>
        <begin position="130"/>
        <end position="164"/>
    </location>
</feature>
<dbReference type="Pfam" id="PF14605">
    <property type="entry name" value="Nup35_RRM_2"/>
    <property type="match status" value="1"/>
</dbReference>
<feature type="compositionally biased region" description="Basic residues" evidence="9">
    <location>
        <begin position="165"/>
        <end position="182"/>
    </location>
</feature>
<dbReference type="InterPro" id="IPR002483">
    <property type="entry name" value="PWI_dom"/>
</dbReference>
<feature type="zinc finger region" description="C3H1-type" evidence="8">
    <location>
        <begin position="289"/>
        <end position="317"/>
    </location>
</feature>
<feature type="region of interest" description="Disordered" evidence="9">
    <location>
        <begin position="332"/>
        <end position="392"/>
    </location>
</feature>
<evidence type="ECO:0000256" key="4">
    <source>
        <dbReference type="ARBA" id="ARBA00022884"/>
    </source>
</evidence>
<evidence type="ECO:0000256" key="3">
    <source>
        <dbReference type="ARBA" id="ARBA00022833"/>
    </source>
</evidence>
<comment type="function">
    <text evidence="6">May be involved in the turnover of nuclear polyadenylated (pA+) RNA.</text>
</comment>
<evidence type="ECO:0000256" key="2">
    <source>
        <dbReference type="ARBA" id="ARBA00022771"/>
    </source>
</evidence>
<dbReference type="FunFam" id="1.20.1390.10:FF:000001">
    <property type="entry name" value="RNA-binding protein 26 isoform X2"/>
    <property type="match status" value="1"/>
</dbReference>
<dbReference type="InterPro" id="IPR045137">
    <property type="entry name" value="RBM26/27"/>
</dbReference>
<organism evidence="12 13">
    <name type="scientific">Cyprinus carpio</name>
    <name type="common">Common carp</name>
    <dbReference type="NCBI Taxonomy" id="7962"/>
    <lineage>
        <taxon>Eukaryota</taxon>
        <taxon>Metazoa</taxon>
        <taxon>Chordata</taxon>
        <taxon>Craniata</taxon>
        <taxon>Vertebrata</taxon>
        <taxon>Euteleostomi</taxon>
        <taxon>Actinopterygii</taxon>
        <taxon>Neopterygii</taxon>
        <taxon>Teleostei</taxon>
        <taxon>Ostariophysi</taxon>
        <taxon>Cypriniformes</taxon>
        <taxon>Cyprinidae</taxon>
        <taxon>Cyprininae</taxon>
        <taxon>Cyprinus</taxon>
    </lineage>
</organism>
<dbReference type="PANTHER" id="PTHR14398">
    <property type="entry name" value="RNA RECOGNITION RRM/RNP DOMAIN"/>
    <property type="match status" value="1"/>
</dbReference>
<protein>
    <submittedName>
        <fullName evidence="12">RNA binding motif protein 26</fullName>
    </submittedName>
</protein>
<dbReference type="Gene3D" id="1.20.1390.10">
    <property type="entry name" value="PWI domain"/>
    <property type="match status" value="1"/>
</dbReference>
<proteinExistence type="predicted"/>
<feature type="region of interest" description="Disordered" evidence="9">
    <location>
        <begin position="79"/>
        <end position="248"/>
    </location>
</feature>
<feature type="compositionally biased region" description="Polar residues" evidence="9">
    <location>
        <begin position="564"/>
        <end position="575"/>
    </location>
</feature>
<keyword evidence="4 7" id="KW-0694">RNA-binding</keyword>
<dbReference type="SUPFAM" id="SSF54928">
    <property type="entry name" value="RNA-binding domain, RBD"/>
    <property type="match status" value="1"/>
</dbReference>
<feature type="compositionally biased region" description="Pro residues" evidence="9">
    <location>
        <begin position="360"/>
        <end position="387"/>
    </location>
</feature>
<evidence type="ECO:0000259" key="10">
    <source>
        <dbReference type="PROSITE" id="PS50102"/>
    </source>
</evidence>
<feature type="region of interest" description="Disordered" evidence="9">
    <location>
        <begin position="816"/>
        <end position="847"/>
    </location>
</feature>
<feature type="compositionally biased region" description="Pro residues" evidence="9">
    <location>
        <begin position="332"/>
        <end position="352"/>
    </location>
</feature>
<feature type="domain" description="RRM" evidence="10">
    <location>
        <begin position="857"/>
        <end position="926"/>
    </location>
</feature>
<dbReference type="AlphaFoldDB" id="A0A8C2DC50"/>
<feature type="compositionally biased region" description="Basic and acidic residues" evidence="9">
    <location>
        <begin position="183"/>
        <end position="201"/>
    </location>
</feature>
<dbReference type="FunFam" id="3.30.70.330:FF:000124">
    <property type="entry name" value="RNA-binding protein 26 isoform X3"/>
    <property type="match status" value="1"/>
</dbReference>
<feature type="region of interest" description="Disordered" evidence="9">
    <location>
        <begin position="563"/>
        <end position="584"/>
    </location>
</feature>
<dbReference type="CDD" id="cd12258">
    <property type="entry name" value="RRM2_RBM26_like"/>
    <property type="match status" value="1"/>
</dbReference>
<evidence type="ECO:0000256" key="9">
    <source>
        <dbReference type="SAM" id="MobiDB-lite"/>
    </source>
</evidence>
<feature type="compositionally biased region" description="Basic residues" evidence="9">
    <location>
        <begin position="202"/>
        <end position="212"/>
    </location>
</feature>
<feature type="compositionally biased region" description="Acidic residues" evidence="9">
    <location>
        <begin position="936"/>
        <end position="945"/>
    </location>
</feature>
<feature type="compositionally biased region" description="Acidic residues" evidence="9">
    <location>
        <begin position="951"/>
        <end position="966"/>
    </location>
</feature>